<keyword evidence="3 5" id="KW-1133">Transmembrane helix</keyword>
<dbReference type="GO" id="GO:0016020">
    <property type="term" value="C:membrane"/>
    <property type="evidence" value="ECO:0007669"/>
    <property type="project" value="UniProtKB-SubCell"/>
</dbReference>
<proteinExistence type="predicted"/>
<dbReference type="AlphaFoldDB" id="A0A0C3HKR9"/>
<evidence type="ECO:0000259" key="6">
    <source>
        <dbReference type="Pfam" id="PF00324"/>
    </source>
</evidence>
<dbReference type="EMBL" id="KN832874">
    <property type="protein sequence ID" value="KIN02942.1"/>
    <property type="molecule type" value="Genomic_DNA"/>
</dbReference>
<feature type="domain" description="Amino acid permease/ SLC12A" evidence="6">
    <location>
        <begin position="13"/>
        <end position="517"/>
    </location>
</feature>
<reference evidence="8" key="2">
    <citation type="submission" date="2015-01" db="EMBL/GenBank/DDBJ databases">
        <title>Evolutionary Origins and Diversification of the Mycorrhizal Mutualists.</title>
        <authorList>
            <consortium name="DOE Joint Genome Institute"/>
            <consortium name="Mycorrhizal Genomics Consortium"/>
            <person name="Kohler A."/>
            <person name="Kuo A."/>
            <person name="Nagy L.G."/>
            <person name="Floudas D."/>
            <person name="Copeland A."/>
            <person name="Barry K.W."/>
            <person name="Cichocki N."/>
            <person name="Veneault-Fourrey C."/>
            <person name="LaButti K."/>
            <person name="Lindquist E.A."/>
            <person name="Lipzen A."/>
            <person name="Lundell T."/>
            <person name="Morin E."/>
            <person name="Murat C."/>
            <person name="Riley R."/>
            <person name="Ohm R."/>
            <person name="Sun H."/>
            <person name="Tunlid A."/>
            <person name="Henrissat B."/>
            <person name="Grigoriev I.V."/>
            <person name="Hibbett D.S."/>
            <person name="Martin F."/>
        </authorList>
    </citation>
    <scope>NUCLEOTIDE SEQUENCE [LARGE SCALE GENOMIC DNA]</scope>
    <source>
        <strain evidence="8">Zn</strain>
    </source>
</reference>
<accession>A0A0C3HKR9</accession>
<feature type="transmembrane region" description="Helical" evidence="5">
    <location>
        <begin position="465"/>
        <end position="485"/>
    </location>
</feature>
<dbReference type="InterPro" id="IPR004841">
    <property type="entry name" value="AA-permease/SLC12A_dom"/>
</dbReference>
<feature type="transmembrane region" description="Helical" evidence="5">
    <location>
        <begin position="313"/>
        <end position="335"/>
    </location>
</feature>
<dbReference type="STRING" id="913774.A0A0C3HKR9"/>
<evidence type="ECO:0000256" key="5">
    <source>
        <dbReference type="SAM" id="Phobius"/>
    </source>
</evidence>
<keyword evidence="4 5" id="KW-0472">Membrane</keyword>
<feature type="transmembrane region" description="Helical" evidence="5">
    <location>
        <begin position="15"/>
        <end position="36"/>
    </location>
</feature>
<keyword evidence="2 5" id="KW-0812">Transmembrane</keyword>
<feature type="transmembrane region" description="Helical" evidence="5">
    <location>
        <begin position="87"/>
        <end position="109"/>
    </location>
</feature>
<dbReference type="InParanoid" id="A0A0C3HKR9"/>
<evidence type="ECO:0000313" key="8">
    <source>
        <dbReference type="Proteomes" id="UP000054321"/>
    </source>
</evidence>
<feature type="transmembrane region" description="Helical" evidence="5">
    <location>
        <begin position="274"/>
        <end position="293"/>
    </location>
</feature>
<evidence type="ECO:0000256" key="3">
    <source>
        <dbReference type="ARBA" id="ARBA00022989"/>
    </source>
</evidence>
<comment type="subcellular location">
    <subcellularLocation>
        <location evidence="1">Membrane</location>
        <topology evidence="1">Multi-pass membrane protein</topology>
    </subcellularLocation>
</comment>
<feature type="transmembrane region" description="Helical" evidence="5">
    <location>
        <begin position="130"/>
        <end position="154"/>
    </location>
</feature>
<feature type="transmembrane region" description="Helical" evidence="5">
    <location>
        <begin position="497"/>
        <end position="516"/>
    </location>
</feature>
<evidence type="ECO:0000256" key="4">
    <source>
        <dbReference type="ARBA" id="ARBA00023136"/>
    </source>
</evidence>
<evidence type="ECO:0000313" key="7">
    <source>
        <dbReference type="EMBL" id="KIN02942.1"/>
    </source>
</evidence>
<feature type="transmembrane region" description="Helical" evidence="5">
    <location>
        <begin position="160"/>
        <end position="183"/>
    </location>
</feature>
<evidence type="ECO:0000256" key="2">
    <source>
        <dbReference type="ARBA" id="ARBA00022692"/>
    </source>
</evidence>
<feature type="transmembrane region" description="Helical" evidence="5">
    <location>
        <begin position="411"/>
        <end position="429"/>
    </location>
</feature>
<reference evidence="7 8" key="1">
    <citation type="submission" date="2014-04" db="EMBL/GenBank/DDBJ databases">
        <authorList>
            <consortium name="DOE Joint Genome Institute"/>
            <person name="Kuo A."/>
            <person name="Martino E."/>
            <person name="Perotto S."/>
            <person name="Kohler A."/>
            <person name="Nagy L.G."/>
            <person name="Floudas D."/>
            <person name="Copeland A."/>
            <person name="Barry K.W."/>
            <person name="Cichocki N."/>
            <person name="Veneault-Fourrey C."/>
            <person name="LaButti K."/>
            <person name="Lindquist E.A."/>
            <person name="Lipzen A."/>
            <person name="Lundell T."/>
            <person name="Morin E."/>
            <person name="Murat C."/>
            <person name="Sun H."/>
            <person name="Tunlid A."/>
            <person name="Henrissat B."/>
            <person name="Grigoriev I.V."/>
            <person name="Hibbett D.S."/>
            <person name="Martin F."/>
            <person name="Nordberg H.P."/>
            <person name="Cantor M.N."/>
            <person name="Hua S.X."/>
        </authorList>
    </citation>
    <scope>NUCLEOTIDE SEQUENCE [LARGE SCALE GENOMIC DNA]</scope>
    <source>
        <strain evidence="7 8">Zn</strain>
    </source>
</reference>
<sequence>MPLCSRTLNERQINMIALSHTIGNGLFLGSGTTLAVAGPGGAVLCYVLIGTVMSSVVSCLCEMASLMPVNFPTLEFPRRFLDRGVGFAIGWMSWFACTVGATGQLTAVSQTIKFRYDDGRTYLDWNAGEYVSSAVWVSICLVVVICVNMLPVKVYGQFEYLFGCFKLTFITMLIVLMLILDVMTPRADAYYRQAPGRKYWDHPYAFFNPIYAVTDEDGNLQRSINGTIGTFLNMWTTCVHVIFSYTGMEVIASTAAESKALANAESLKMGSRKISIRIIILYSLAMLTASFVVPRDHPFINGVGQSPGSKSVFIIAVVEAGIPNLAHFFNAVFIFSSFTSANSCLYLASRVLHTLALHGQTGPEWITKRLRECRGGVPVQAVLVSGVVATISYVGCSGTALLRVYELESNSTISALITYILICAAYLCFFKTLKETKMRVNISATQAAIYDRDHPRYPYKSHGQWLKAMYGMIAGIIILMFNGIGTFLENPFDTRRFIVYYIGVPAFVLLVLGYKIRRHGFYISRWGPERSNDLCNAIQATSEVRKGRLEFPKSGFTKENIGIFFDWIWVWMK</sequence>
<dbReference type="PANTHER" id="PTHR43341:SF35">
    <property type="entry name" value="ACID TRANSPORTER, PUTATIVE-RELATED"/>
    <property type="match status" value="1"/>
</dbReference>
<organism evidence="7 8">
    <name type="scientific">Oidiodendron maius (strain Zn)</name>
    <dbReference type="NCBI Taxonomy" id="913774"/>
    <lineage>
        <taxon>Eukaryota</taxon>
        <taxon>Fungi</taxon>
        <taxon>Dikarya</taxon>
        <taxon>Ascomycota</taxon>
        <taxon>Pezizomycotina</taxon>
        <taxon>Leotiomycetes</taxon>
        <taxon>Leotiomycetes incertae sedis</taxon>
        <taxon>Myxotrichaceae</taxon>
        <taxon>Oidiodendron</taxon>
    </lineage>
</organism>
<dbReference type="PANTHER" id="PTHR43341">
    <property type="entry name" value="AMINO ACID PERMEASE"/>
    <property type="match status" value="1"/>
</dbReference>
<feature type="transmembrane region" description="Helical" evidence="5">
    <location>
        <begin position="381"/>
        <end position="405"/>
    </location>
</feature>
<dbReference type="OrthoDB" id="3900342at2759"/>
<dbReference type="Proteomes" id="UP000054321">
    <property type="component" value="Unassembled WGS sequence"/>
</dbReference>
<keyword evidence="8" id="KW-1185">Reference proteome</keyword>
<name>A0A0C3HKR9_OIDMZ</name>
<dbReference type="Pfam" id="PF00324">
    <property type="entry name" value="AA_permease"/>
    <property type="match status" value="1"/>
</dbReference>
<dbReference type="HOGENOM" id="CLU_007946_13_0_1"/>
<feature type="transmembrane region" description="Helical" evidence="5">
    <location>
        <begin position="43"/>
        <end position="67"/>
    </location>
</feature>
<evidence type="ECO:0000256" key="1">
    <source>
        <dbReference type="ARBA" id="ARBA00004141"/>
    </source>
</evidence>
<dbReference type="Gene3D" id="1.20.1740.10">
    <property type="entry name" value="Amino acid/polyamine transporter I"/>
    <property type="match status" value="1"/>
</dbReference>
<gene>
    <name evidence="7" type="ORF">OIDMADRAFT_40714</name>
</gene>
<dbReference type="GO" id="GO:0015171">
    <property type="term" value="F:amino acid transmembrane transporter activity"/>
    <property type="evidence" value="ECO:0007669"/>
    <property type="project" value="TreeGrafter"/>
</dbReference>
<dbReference type="InterPro" id="IPR050524">
    <property type="entry name" value="APC_YAT"/>
</dbReference>
<protein>
    <recommendedName>
        <fullName evidence="6">Amino acid permease/ SLC12A domain-containing protein</fullName>
    </recommendedName>
</protein>